<protein>
    <submittedName>
        <fullName evidence="2">Uncharacterized protein</fullName>
    </submittedName>
</protein>
<dbReference type="SUPFAM" id="SSF48371">
    <property type="entry name" value="ARM repeat"/>
    <property type="match status" value="1"/>
</dbReference>
<feature type="region of interest" description="Disordered" evidence="1">
    <location>
        <begin position="1"/>
        <end position="22"/>
    </location>
</feature>
<feature type="region of interest" description="Disordered" evidence="1">
    <location>
        <begin position="255"/>
        <end position="286"/>
    </location>
</feature>
<gene>
    <name evidence="2" type="ORF">D9611_002854</name>
</gene>
<organism evidence="2 3">
    <name type="scientific">Ephemerocybe angulata</name>
    <dbReference type="NCBI Taxonomy" id="980116"/>
    <lineage>
        <taxon>Eukaryota</taxon>
        <taxon>Fungi</taxon>
        <taxon>Dikarya</taxon>
        <taxon>Basidiomycota</taxon>
        <taxon>Agaricomycotina</taxon>
        <taxon>Agaricomycetes</taxon>
        <taxon>Agaricomycetidae</taxon>
        <taxon>Agaricales</taxon>
        <taxon>Agaricineae</taxon>
        <taxon>Psathyrellaceae</taxon>
        <taxon>Ephemerocybe</taxon>
    </lineage>
</organism>
<keyword evidence="3" id="KW-1185">Reference proteome</keyword>
<dbReference type="OrthoDB" id="3051766at2759"/>
<dbReference type="Gene3D" id="1.25.40.180">
    <property type="match status" value="1"/>
</dbReference>
<evidence type="ECO:0000313" key="2">
    <source>
        <dbReference type="EMBL" id="KAF5337350.1"/>
    </source>
</evidence>
<evidence type="ECO:0000256" key="1">
    <source>
        <dbReference type="SAM" id="MobiDB-lite"/>
    </source>
</evidence>
<accession>A0A8H5C8S7</accession>
<dbReference type="InterPro" id="IPR016024">
    <property type="entry name" value="ARM-type_fold"/>
</dbReference>
<dbReference type="Proteomes" id="UP000541558">
    <property type="component" value="Unassembled WGS sequence"/>
</dbReference>
<evidence type="ECO:0000313" key="3">
    <source>
        <dbReference type="Proteomes" id="UP000541558"/>
    </source>
</evidence>
<proteinExistence type="predicted"/>
<feature type="compositionally biased region" description="Polar residues" evidence="1">
    <location>
        <begin position="273"/>
        <end position="286"/>
    </location>
</feature>
<name>A0A8H5C8S7_9AGAR</name>
<reference evidence="2 3" key="1">
    <citation type="journal article" date="2020" name="ISME J.">
        <title>Uncovering the hidden diversity of litter-decomposition mechanisms in mushroom-forming fungi.</title>
        <authorList>
            <person name="Floudas D."/>
            <person name="Bentzer J."/>
            <person name="Ahren D."/>
            <person name="Johansson T."/>
            <person name="Persson P."/>
            <person name="Tunlid A."/>
        </authorList>
    </citation>
    <scope>NUCLEOTIDE SEQUENCE [LARGE SCALE GENOMIC DNA]</scope>
    <source>
        <strain evidence="2 3">CBS 175.51</strain>
    </source>
</reference>
<dbReference type="AlphaFoldDB" id="A0A8H5C8S7"/>
<dbReference type="EMBL" id="JAACJK010000057">
    <property type="protein sequence ID" value="KAF5337350.1"/>
    <property type="molecule type" value="Genomic_DNA"/>
</dbReference>
<comment type="caution">
    <text evidence="2">The sequence shown here is derived from an EMBL/GenBank/DDBJ whole genome shotgun (WGS) entry which is preliminary data.</text>
</comment>
<sequence length="286" mass="32573">MYLQSCRADDYDDRRRDHQETPDDQLKAAIIKLGEVDPSEELGRLEIRIREHIPRNIPLLSEAFRISVTEQPFKIPYYATLLRQLHNKSDNPTEEETPIGRLILEDFWRGFQGYVDQTAWREARLCIHFLRIYSCQVDICRFNVALLRSFTAVLDEFGVSNGRAKRACLCAGEGWPILKSILDVSRRIITAIQAYIDSTAPKNGLLRLYQCFIQTASLKRTLSRPYAIYPPFDPSVLQPYVLPSVLVPPEAIEMDTLSPDTSGEETQVKKMSGPNSSLAFSQASFA</sequence>
<feature type="compositionally biased region" description="Basic and acidic residues" evidence="1">
    <location>
        <begin position="7"/>
        <end position="22"/>
    </location>
</feature>